<keyword evidence="2" id="KW-1185">Reference proteome</keyword>
<protein>
    <submittedName>
        <fullName evidence="1">Uncharacterized protein</fullName>
    </submittedName>
</protein>
<reference evidence="1 2" key="1">
    <citation type="submission" date="2023-11" db="EMBL/GenBank/DDBJ databases">
        <title>MicrobeMod: A computational toolkit for identifying prokaryotic methylation and restriction-modification with nanopore sequencing.</title>
        <authorList>
            <person name="Crits-Christoph A."/>
            <person name="Kang S.C."/>
            <person name="Lee H."/>
            <person name="Ostrov N."/>
        </authorList>
    </citation>
    <scope>NUCLEOTIDE SEQUENCE [LARGE SCALE GENOMIC DNA]</scope>
    <source>
        <strain evidence="1 2">ATCC BAA-571</strain>
    </source>
</reference>
<accession>A0ABU4Q614</accession>
<sequence length="181" mass="19667">MRAGRLRNRATLLALGDQLQVVELGQRWVDIRTKEGATPAPAGLRQSSLVEIRARFSDIFRSGRYLQHGGRLFHLVSPRPVGNGAELVVSAEELAGTPATYTATPGATALPCRVFLAYGVSRPGQFSGAVEYVTELEAAVVEVGRPQPGAVFEVEGVAWRVAGLVETEDDRVVRRMWVKKV</sequence>
<dbReference type="EMBL" id="JAWXXP010000001">
    <property type="protein sequence ID" value="MDX5994419.1"/>
    <property type="molecule type" value="Genomic_DNA"/>
</dbReference>
<evidence type="ECO:0000313" key="2">
    <source>
        <dbReference type="Proteomes" id="UP001278050"/>
    </source>
</evidence>
<organism evidence="1 2">
    <name type="scientific">Ectopseudomonas alcaliphila</name>
    <dbReference type="NCBI Taxonomy" id="101564"/>
    <lineage>
        <taxon>Bacteria</taxon>
        <taxon>Pseudomonadati</taxon>
        <taxon>Pseudomonadota</taxon>
        <taxon>Gammaproteobacteria</taxon>
        <taxon>Pseudomonadales</taxon>
        <taxon>Pseudomonadaceae</taxon>
        <taxon>Ectopseudomonas</taxon>
    </lineage>
</organism>
<evidence type="ECO:0000313" key="1">
    <source>
        <dbReference type="EMBL" id="MDX5994419.1"/>
    </source>
</evidence>
<proteinExistence type="predicted"/>
<comment type="caution">
    <text evidence="1">The sequence shown here is derived from an EMBL/GenBank/DDBJ whole genome shotgun (WGS) entry which is preliminary data.</text>
</comment>
<dbReference type="Proteomes" id="UP001278050">
    <property type="component" value="Unassembled WGS sequence"/>
</dbReference>
<dbReference type="RefSeq" id="WP_139804682.1">
    <property type="nucleotide sequence ID" value="NZ_CBCSET010000002.1"/>
</dbReference>
<gene>
    <name evidence="1" type="ORF">SIM71_20355</name>
</gene>
<name>A0ABU4Q614_9GAMM</name>